<keyword evidence="5 9" id="KW-1133">Transmembrane helix</keyword>
<evidence type="ECO:0000256" key="2">
    <source>
        <dbReference type="ARBA" id="ARBA00022475"/>
    </source>
</evidence>
<comment type="subcellular location">
    <subcellularLocation>
        <location evidence="1">Cell membrane</location>
        <topology evidence="1">Multi-pass membrane protein</topology>
    </subcellularLocation>
</comment>
<feature type="transmembrane region" description="Helical" evidence="9">
    <location>
        <begin position="102"/>
        <end position="124"/>
    </location>
</feature>
<organism evidence="10 11">
    <name type="scientific">Sphingomonas astaxanthinifaciens DSM 22298</name>
    <dbReference type="NCBI Taxonomy" id="1123267"/>
    <lineage>
        <taxon>Bacteria</taxon>
        <taxon>Pseudomonadati</taxon>
        <taxon>Pseudomonadota</taxon>
        <taxon>Alphaproteobacteria</taxon>
        <taxon>Sphingomonadales</taxon>
        <taxon>Sphingomonadaceae</taxon>
        <taxon>Sphingomonas</taxon>
    </lineage>
</organism>
<dbReference type="RefSeq" id="WP_029939994.1">
    <property type="nucleotide sequence ID" value="NZ_BSOO01000006.1"/>
</dbReference>
<keyword evidence="11" id="KW-1185">Reference proteome</keyword>
<feature type="transmembrane region" description="Helical" evidence="9">
    <location>
        <begin position="144"/>
        <end position="163"/>
    </location>
</feature>
<evidence type="ECO:0000256" key="8">
    <source>
        <dbReference type="SAM" id="MobiDB-lite"/>
    </source>
</evidence>
<comment type="similarity">
    <text evidence="7">Belongs to the glycosyltransferase 87 family.</text>
</comment>
<comment type="caution">
    <text evidence="10">The sequence shown here is derived from an EMBL/GenBank/DDBJ whole genome shotgun (WGS) entry which is preliminary data.</text>
</comment>
<keyword evidence="2" id="KW-1003">Cell membrane</keyword>
<evidence type="ECO:0000256" key="6">
    <source>
        <dbReference type="ARBA" id="ARBA00023136"/>
    </source>
</evidence>
<evidence type="ECO:0000313" key="10">
    <source>
        <dbReference type="EMBL" id="GLR47193.1"/>
    </source>
</evidence>
<dbReference type="InterPro" id="IPR018584">
    <property type="entry name" value="GT87"/>
</dbReference>
<sequence length="392" mass="40987">MTEVATSAAPRPRLGWAAAMAVALLFAAMIFAFHIRDIGRPMLLDFTNFWATGRLALGGGAAAAYDPAALAAAQAAAVGPTSAVMPYPYPPALMLVTAPFALLDYHLAFALWVVAGFALFMWAGTRLAPAPLVAAQPAVLINGMIGQTGFLTGAILLAGARLLGRRPFRAGLLLGLLVLKPQLALMLPVAVIAARAWPAIGGALASASALLLAGLIVFGPDSTRAFVAMAGEFGGIVGGDRLSWNELASPFGLLRDLEIAPGPAMVVQLGCAAFAAVLCWKSWREGWAQRVPLLCTASLVASPYLQSYDTLPMLAAIAWFRPHAPVKALALYLLCLAPVASQSDLVALPNSLPAAALLALALLWRERRQEARGQMTPTRLPAASNMPRISPT</sequence>
<dbReference type="Proteomes" id="UP001156703">
    <property type="component" value="Unassembled WGS sequence"/>
</dbReference>
<keyword evidence="3" id="KW-0808">Transferase</keyword>
<gene>
    <name evidence="10" type="ORF">GCM10007925_09040</name>
</gene>
<evidence type="ECO:0000256" key="9">
    <source>
        <dbReference type="SAM" id="Phobius"/>
    </source>
</evidence>
<evidence type="ECO:0000256" key="4">
    <source>
        <dbReference type="ARBA" id="ARBA00022692"/>
    </source>
</evidence>
<name>A0ABQ5Z8K7_9SPHN</name>
<accession>A0ABQ5Z8K7</accession>
<feature type="transmembrane region" description="Helical" evidence="9">
    <location>
        <begin position="170"/>
        <end position="193"/>
    </location>
</feature>
<proteinExistence type="inferred from homology"/>
<evidence type="ECO:0000313" key="11">
    <source>
        <dbReference type="Proteomes" id="UP001156703"/>
    </source>
</evidence>
<evidence type="ECO:0008006" key="12">
    <source>
        <dbReference type="Google" id="ProtNLM"/>
    </source>
</evidence>
<dbReference type="Pfam" id="PF09594">
    <property type="entry name" value="GT87"/>
    <property type="match status" value="1"/>
</dbReference>
<keyword evidence="4 9" id="KW-0812">Transmembrane</keyword>
<feature type="transmembrane region" description="Helical" evidence="9">
    <location>
        <begin position="199"/>
        <end position="218"/>
    </location>
</feature>
<reference evidence="11" key="1">
    <citation type="journal article" date="2019" name="Int. J. Syst. Evol. Microbiol.">
        <title>The Global Catalogue of Microorganisms (GCM) 10K type strain sequencing project: providing services to taxonomists for standard genome sequencing and annotation.</title>
        <authorList>
            <consortium name="The Broad Institute Genomics Platform"/>
            <consortium name="The Broad Institute Genome Sequencing Center for Infectious Disease"/>
            <person name="Wu L."/>
            <person name="Ma J."/>
        </authorList>
    </citation>
    <scope>NUCLEOTIDE SEQUENCE [LARGE SCALE GENOMIC DNA]</scope>
    <source>
        <strain evidence="11">NBRC 102146</strain>
    </source>
</reference>
<feature type="transmembrane region" description="Helical" evidence="9">
    <location>
        <begin position="14"/>
        <end position="33"/>
    </location>
</feature>
<protein>
    <recommendedName>
        <fullName evidence="12">DUF2029 domain-containing protein</fullName>
    </recommendedName>
</protein>
<evidence type="ECO:0000256" key="1">
    <source>
        <dbReference type="ARBA" id="ARBA00004651"/>
    </source>
</evidence>
<feature type="region of interest" description="Disordered" evidence="8">
    <location>
        <begin position="372"/>
        <end position="392"/>
    </location>
</feature>
<dbReference type="EMBL" id="BSOO01000006">
    <property type="protein sequence ID" value="GLR47193.1"/>
    <property type="molecule type" value="Genomic_DNA"/>
</dbReference>
<evidence type="ECO:0000256" key="7">
    <source>
        <dbReference type="ARBA" id="ARBA00024033"/>
    </source>
</evidence>
<evidence type="ECO:0000256" key="3">
    <source>
        <dbReference type="ARBA" id="ARBA00022679"/>
    </source>
</evidence>
<keyword evidence="6 9" id="KW-0472">Membrane</keyword>
<evidence type="ECO:0000256" key="5">
    <source>
        <dbReference type="ARBA" id="ARBA00022989"/>
    </source>
</evidence>